<gene>
    <name evidence="1" type="ORF">Tco_0771759</name>
</gene>
<dbReference type="EMBL" id="BQNB010011326">
    <property type="protein sequence ID" value="GJS89123.1"/>
    <property type="molecule type" value="Genomic_DNA"/>
</dbReference>
<organism evidence="1 2">
    <name type="scientific">Tanacetum coccineum</name>
    <dbReference type="NCBI Taxonomy" id="301880"/>
    <lineage>
        <taxon>Eukaryota</taxon>
        <taxon>Viridiplantae</taxon>
        <taxon>Streptophyta</taxon>
        <taxon>Embryophyta</taxon>
        <taxon>Tracheophyta</taxon>
        <taxon>Spermatophyta</taxon>
        <taxon>Magnoliopsida</taxon>
        <taxon>eudicotyledons</taxon>
        <taxon>Gunneridae</taxon>
        <taxon>Pentapetalae</taxon>
        <taxon>asterids</taxon>
        <taxon>campanulids</taxon>
        <taxon>Asterales</taxon>
        <taxon>Asteraceae</taxon>
        <taxon>Asteroideae</taxon>
        <taxon>Anthemideae</taxon>
        <taxon>Anthemidinae</taxon>
        <taxon>Tanacetum</taxon>
    </lineage>
</organism>
<evidence type="ECO:0000313" key="1">
    <source>
        <dbReference type="EMBL" id="GJS89123.1"/>
    </source>
</evidence>
<sequence>MANNHENREIHLTSMGQHWEDFMEFESDVLDERGRRGSPQGDGKPRVQHETLLEGPILEDVEETIAIEEVDLGISPPNTELDEGEFEDLDIEHVDVEDFLEDLMELEITV</sequence>
<reference evidence="1" key="1">
    <citation type="journal article" date="2022" name="Int. J. Mol. Sci.">
        <title>Draft Genome of Tanacetum Coccineum: Genomic Comparison of Closely Related Tanacetum-Family Plants.</title>
        <authorList>
            <person name="Yamashiro T."/>
            <person name="Shiraishi A."/>
            <person name="Nakayama K."/>
            <person name="Satake H."/>
        </authorList>
    </citation>
    <scope>NUCLEOTIDE SEQUENCE</scope>
</reference>
<reference evidence="1" key="2">
    <citation type="submission" date="2022-01" db="EMBL/GenBank/DDBJ databases">
        <authorList>
            <person name="Yamashiro T."/>
            <person name="Shiraishi A."/>
            <person name="Satake H."/>
            <person name="Nakayama K."/>
        </authorList>
    </citation>
    <scope>NUCLEOTIDE SEQUENCE</scope>
</reference>
<protein>
    <submittedName>
        <fullName evidence="1">Uncharacterized protein</fullName>
    </submittedName>
</protein>
<accession>A0ABQ4ZK02</accession>
<evidence type="ECO:0000313" key="2">
    <source>
        <dbReference type="Proteomes" id="UP001151760"/>
    </source>
</evidence>
<dbReference type="Proteomes" id="UP001151760">
    <property type="component" value="Unassembled WGS sequence"/>
</dbReference>
<keyword evidence="2" id="KW-1185">Reference proteome</keyword>
<comment type="caution">
    <text evidence="1">The sequence shown here is derived from an EMBL/GenBank/DDBJ whole genome shotgun (WGS) entry which is preliminary data.</text>
</comment>
<proteinExistence type="predicted"/>
<name>A0ABQ4ZK02_9ASTR</name>